<dbReference type="SUPFAM" id="SSF53474">
    <property type="entry name" value="alpha/beta-Hydrolases"/>
    <property type="match status" value="1"/>
</dbReference>
<sequence>LSREGYVVIVPDLYHGKVATDPEQAHVLNRGLEDAVTDADLDRAVAWLRAEPRLAKKRIGAMGFSMGGGLAQRLAMRNGAITALVMFYGPPVTDPRALATLRGPVQGHYGEKDDGIPPAKVQALREGLRQAGKTGEIYSYAGAGHAFMNDQRPSYHPDAARQAWARTLAFLQKNLKRS</sequence>
<keyword evidence="2" id="KW-0378">Hydrolase</keyword>
<dbReference type="PANTHER" id="PTHR46623:SF7">
    <property type="entry name" value="CARBOXYMETHYLENEBUTENOLIDASE"/>
    <property type="match status" value="1"/>
</dbReference>
<evidence type="ECO:0000313" key="2">
    <source>
        <dbReference type="EMBL" id="TMQ69700.1"/>
    </source>
</evidence>
<protein>
    <submittedName>
        <fullName evidence="2">Dienelactone hydrolase family protein</fullName>
    </submittedName>
</protein>
<name>A0A538U1D0_UNCEI</name>
<dbReference type="PANTHER" id="PTHR46623">
    <property type="entry name" value="CARBOXYMETHYLENEBUTENOLIDASE-RELATED"/>
    <property type="match status" value="1"/>
</dbReference>
<gene>
    <name evidence="2" type="ORF">E6K80_10870</name>
</gene>
<reference evidence="2 3" key="1">
    <citation type="journal article" date="2019" name="Nat. Microbiol.">
        <title>Mediterranean grassland soil C-N compound turnover is dependent on rainfall and depth, and is mediated by genomically divergent microorganisms.</title>
        <authorList>
            <person name="Diamond S."/>
            <person name="Andeer P.F."/>
            <person name="Li Z."/>
            <person name="Crits-Christoph A."/>
            <person name="Burstein D."/>
            <person name="Anantharaman K."/>
            <person name="Lane K.R."/>
            <person name="Thomas B.C."/>
            <person name="Pan C."/>
            <person name="Northen T.R."/>
            <person name="Banfield J.F."/>
        </authorList>
    </citation>
    <scope>NUCLEOTIDE SEQUENCE [LARGE SCALE GENOMIC DNA]</scope>
    <source>
        <strain evidence="2">WS_10</strain>
    </source>
</reference>
<dbReference type="Gene3D" id="3.40.50.1820">
    <property type="entry name" value="alpha/beta hydrolase"/>
    <property type="match status" value="1"/>
</dbReference>
<accession>A0A538U1D0</accession>
<dbReference type="Pfam" id="PF01738">
    <property type="entry name" value="DLH"/>
    <property type="match status" value="1"/>
</dbReference>
<evidence type="ECO:0000313" key="3">
    <source>
        <dbReference type="Proteomes" id="UP000319836"/>
    </source>
</evidence>
<dbReference type="InterPro" id="IPR051049">
    <property type="entry name" value="Dienelactone_hydrolase-like"/>
</dbReference>
<organism evidence="2 3">
    <name type="scientific">Eiseniibacteriota bacterium</name>
    <dbReference type="NCBI Taxonomy" id="2212470"/>
    <lineage>
        <taxon>Bacteria</taxon>
        <taxon>Candidatus Eiseniibacteriota</taxon>
    </lineage>
</organism>
<dbReference type="GO" id="GO:0016787">
    <property type="term" value="F:hydrolase activity"/>
    <property type="evidence" value="ECO:0007669"/>
    <property type="project" value="UniProtKB-KW"/>
</dbReference>
<proteinExistence type="predicted"/>
<feature type="domain" description="Dienelactone hydrolase" evidence="1">
    <location>
        <begin position="2"/>
        <end position="173"/>
    </location>
</feature>
<dbReference type="EMBL" id="VBPA01000276">
    <property type="protein sequence ID" value="TMQ69700.1"/>
    <property type="molecule type" value="Genomic_DNA"/>
</dbReference>
<dbReference type="InterPro" id="IPR029058">
    <property type="entry name" value="AB_hydrolase_fold"/>
</dbReference>
<dbReference type="AlphaFoldDB" id="A0A538U1D0"/>
<dbReference type="Proteomes" id="UP000319836">
    <property type="component" value="Unassembled WGS sequence"/>
</dbReference>
<evidence type="ECO:0000259" key="1">
    <source>
        <dbReference type="Pfam" id="PF01738"/>
    </source>
</evidence>
<dbReference type="InterPro" id="IPR002925">
    <property type="entry name" value="Dienelactn_hydro"/>
</dbReference>
<comment type="caution">
    <text evidence="2">The sequence shown here is derived from an EMBL/GenBank/DDBJ whole genome shotgun (WGS) entry which is preliminary data.</text>
</comment>
<feature type="non-terminal residue" evidence="2">
    <location>
        <position position="1"/>
    </location>
</feature>